<sequence length="474" mass="50057">MLYLSIFISKFTFKYKILLMKKILFSLALVSIVGLTKAQTPTWVAKTTGAPALHYVNVLKAVNANVLWFADTKSTSATDTGRYIGLSTDGGNTWSNKLISGPAAAATIGDIHPVSATTAWMVSSGSGSQNGIWKTTNGGTNWTKQTTAPFNTTISFANVVHFWDENNGFCAGDPFGTGTNLRFEMYTTTNGGTTWTNIPTGTAPTPLNGAEYGYTSKITVLGDNIWLGTDLGRLLYSPNRGASWQAFQTPAVDFGGVTVSGFTADVAFKDSNNGLMVEDQDGVGILRSTADKGATWTDITPGGTFYPNNIVYVPGTTNTYVTSGFGAGSSFSRDGGLTWTEIGSDPTLEKYFGSLAFINSTTGFAGGVSGAQSTTSGLPFPAFNVFSGNLALAVSDVNANKVKLAAFPNPAVDVVTLKAAKDIKEVAVIDLSGKIVKREKTSSQINVSNLAKGNYVLQAVYTDGSVENTKIIKK</sequence>
<keyword evidence="4" id="KW-1185">Reference proteome</keyword>
<evidence type="ECO:0000313" key="3">
    <source>
        <dbReference type="EMBL" id="AZI39033.1"/>
    </source>
</evidence>
<keyword evidence="1" id="KW-0732">Signal</keyword>
<proteinExistence type="predicted"/>
<protein>
    <submittedName>
        <fullName evidence="3">T9SS C-terminal target domain-containing protein</fullName>
    </submittedName>
</protein>
<reference evidence="4" key="1">
    <citation type="submission" date="2018-11" db="EMBL/GenBank/DDBJ databases">
        <title>Proposal to divide the Flavobacteriaceae and reorganize its genera based on Amino Acid Identity values calculated from whole genome sequences.</title>
        <authorList>
            <person name="Nicholson A.C."/>
            <person name="Gulvik C.A."/>
            <person name="Whitney A.M."/>
            <person name="Humrighouse B.W."/>
            <person name="Bell M."/>
            <person name="Holmes B."/>
            <person name="Steigerwalt A.B."/>
            <person name="Villarma A."/>
            <person name="Sheth M."/>
            <person name="Batra D."/>
            <person name="Pryor J."/>
            <person name="Bernardet J.-F."/>
            <person name="Hugo C."/>
            <person name="Kampfer P."/>
            <person name="Newman J.D."/>
            <person name="McQuiston J.R."/>
        </authorList>
    </citation>
    <scope>NUCLEOTIDE SEQUENCE [LARGE SCALE GENOMIC DNA]</scope>
    <source>
        <strain evidence="4">F5649</strain>
    </source>
</reference>
<dbReference type="InterPro" id="IPR015943">
    <property type="entry name" value="WD40/YVTN_repeat-like_dom_sf"/>
</dbReference>
<accession>A0A3G8Y2C1</accession>
<dbReference type="EMBL" id="CP034161">
    <property type="protein sequence ID" value="AZI39033.1"/>
    <property type="molecule type" value="Genomic_DNA"/>
</dbReference>
<dbReference type="Pfam" id="PF18962">
    <property type="entry name" value="Por_Secre_tail"/>
    <property type="match status" value="1"/>
</dbReference>
<gene>
    <name evidence="3" type="ORF">EIB74_03195</name>
</gene>
<dbReference type="Gene3D" id="2.130.10.10">
    <property type="entry name" value="YVTN repeat-like/Quinoprotein amine dehydrogenase"/>
    <property type="match status" value="2"/>
</dbReference>
<dbReference type="SUPFAM" id="SSF110296">
    <property type="entry name" value="Oligoxyloglucan reducing end-specific cellobiohydrolase"/>
    <property type="match status" value="1"/>
</dbReference>
<dbReference type="OrthoDB" id="610388at2"/>
<dbReference type="NCBIfam" id="TIGR04183">
    <property type="entry name" value="Por_Secre_tail"/>
    <property type="match status" value="1"/>
</dbReference>
<dbReference type="Proteomes" id="UP000281810">
    <property type="component" value="Chromosome"/>
</dbReference>
<organism evidence="3 4">
    <name type="scientific">Epilithonimonas vandammei</name>
    <dbReference type="NCBI Taxonomy" id="2487072"/>
    <lineage>
        <taxon>Bacteria</taxon>
        <taxon>Pseudomonadati</taxon>
        <taxon>Bacteroidota</taxon>
        <taxon>Flavobacteriia</taxon>
        <taxon>Flavobacteriales</taxon>
        <taxon>Weeksellaceae</taxon>
        <taxon>Chryseobacterium group</taxon>
        <taxon>Epilithonimonas</taxon>
    </lineage>
</organism>
<dbReference type="AlphaFoldDB" id="A0A3G8Y2C1"/>
<evidence type="ECO:0000259" key="2">
    <source>
        <dbReference type="Pfam" id="PF18962"/>
    </source>
</evidence>
<feature type="domain" description="Secretion system C-terminal sorting" evidence="2">
    <location>
        <begin position="407"/>
        <end position="472"/>
    </location>
</feature>
<name>A0A3G8Y2C1_9FLAO</name>
<evidence type="ECO:0000256" key="1">
    <source>
        <dbReference type="ARBA" id="ARBA00022729"/>
    </source>
</evidence>
<dbReference type="InterPro" id="IPR026444">
    <property type="entry name" value="Secre_tail"/>
</dbReference>
<evidence type="ECO:0000313" key="4">
    <source>
        <dbReference type="Proteomes" id="UP000281810"/>
    </source>
</evidence>